<dbReference type="Gene3D" id="3.30.2380.10">
    <property type="entry name" value="CGI121/TPRKB"/>
    <property type="match status" value="1"/>
</dbReference>
<dbReference type="SUPFAM" id="SSF143870">
    <property type="entry name" value="PF0523-like"/>
    <property type="match status" value="1"/>
</dbReference>
<dbReference type="Pfam" id="PF08617">
    <property type="entry name" value="CGI-121"/>
    <property type="match status" value="1"/>
</dbReference>
<dbReference type="NCBIfam" id="NF011465">
    <property type="entry name" value="PRK14886.1-1"/>
    <property type="match status" value="1"/>
</dbReference>
<dbReference type="InterPro" id="IPR036504">
    <property type="entry name" value="CGI121/TPRKB_sf"/>
</dbReference>
<sequence length="169" mass="19510">MKFKAESLSVQLFHIIHKKGQNYRFLNSIRERFPDLILEGISQKCILSLTHAKKIISLSLFAQKQDLLLSKKLQTDILLRFACTTQISEAMMVSGIESENDFMLVAIGREIPKDLSFFISKYIKKQSDFRKNHAYLKKQFRISEKHLSAVLSDSPLEDLMVEKAAVLFK</sequence>
<dbReference type="RefSeq" id="WP_205099357.1">
    <property type="nucleotide sequence ID" value="NZ_CAJNAQ010000005.1"/>
</dbReference>
<comment type="caution">
    <text evidence="2">The sequence shown here is derived from an EMBL/GenBank/DDBJ whole genome shotgun (WGS) entry which is preliminary data.</text>
</comment>
<dbReference type="EMBL" id="CAJNAQ010000005">
    <property type="protein sequence ID" value="CAE6495325.1"/>
    <property type="molecule type" value="Genomic_DNA"/>
</dbReference>
<reference evidence="2" key="1">
    <citation type="submission" date="2021-02" db="EMBL/GenBank/DDBJ databases">
        <authorList>
            <person name="Han P."/>
        </authorList>
    </citation>
    <scope>NUCLEOTIDE SEQUENCE</scope>
    <source>
        <strain evidence="2">Candidatus Nitrosotenuis uzonensis 5A</strain>
    </source>
</reference>
<gene>
    <name evidence="2" type="ORF">NUZ5A_50404</name>
</gene>
<organism evidence="2 3">
    <name type="scientific">Candidatus Nitrosotenuis uzonensis</name>
    <dbReference type="NCBI Taxonomy" id="1407055"/>
    <lineage>
        <taxon>Archaea</taxon>
        <taxon>Nitrososphaerota</taxon>
        <taxon>Candidatus Nitrosotenuis</taxon>
    </lineage>
</organism>
<accession>A0A812F1K9</accession>
<dbReference type="AlphaFoldDB" id="A0A812F1K9"/>
<dbReference type="Proteomes" id="UP000655759">
    <property type="component" value="Unassembled WGS sequence"/>
</dbReference>
<name>A0A812F1K9_9ARCH</name>
<protein>
    <submittedName>
        <fullName evidence="2">ThiamineS protein (Modular protein)</fullName>
    </submittedName>
</protein>
<dbReference type="InterPro" id="IPR013926">
    <property type="entry name" value="CGI121/TPRKB"/>
</dbReference>
<evidence type="ECO:0000313" key="3">
    <source>
        <dbReference type="Proteomes" id="UP000655759"/>
    </source>
</evidence>
<proteinExistence type="inferred from homology"/>
<comment type="similarity">
    <text evidence="1">Belongs to the CGI121/TPRKB family.</text>
</comment>
<evidence type="ECO:0000256" key="1">
    <source>
        <dbReference type="ARBA" id="ARBA00005546"/>
    </source>
</evidence>
<evidence type="ECO:0000313" key="2">
    <source>
        <dbReference type="EMBL" id="CAE6495325.1"/>
    </source>
</evidence>